<organism evidence="14 15">
    <name type="scientific">Cimex lectularius</name>
    <name type="common">Bed bug</name>
    <name type="synonym">Acanthia lectularia</name>
    <dbReference type="NCBI Taxonomy" id="79782"/>
    <lineage>
        <taxon>Eukaryota</taxon>
        <taxon>Metazoa</taxon>
        <taxon>Ecdysozoa</taxon>
        <taxon>Arthropoda</taxon>
        <taxon>Hexapoda</taxon>
        <taxon>Insecta</taxon>
        <taxon>Pterygota</taxon>
        <taxon>Neoptera</taxon>
        <taxon>Paraneoptera</taxon>
        <taxon>Hemiptera</taxon>
        <taxon>Heteroptera</taxon>
        <taxon>Panheteroptera</taxon>
        <taxon>Cimicomorpha</taxon>
        <taxon>Cimicidae</taxon>
        <taxon>Cimex</taxon>
    </lineage>
</organism>
<keyword evidence="7 13" id="KW-0999">Mitochondrion inner membrane</keyword>
<dbReference type="OMA" id="MIRSACK"/>
<gene>
    <name evidence="14" type="primary">106665059</name>
</gene>
<evidence type="ECO:0000313" key="15">
    <source>
        <dbReference type="Proteomes" id="UP000494040"/>
    </source>
</evidence>
<keyword evidence="15" id="KW-1185">Reference proteome</keyword>
<dbReference type="AlphaFoldDB" id="A0A8I6RMP1"/>
<evidence type="ECO:0000256" key="8">
    <source>
        <dbReference type="ARBA" id="ARBA00022946"/>
    </source>
</evidence>
<evidence type="ECO:0000256" key="7">
    <source>
        <dbReference type="ARBA" id="ARBA00022792"/>
    </source>
</evidence>
<dbReference type="GO" id="GO:0046872">
    <property type="term" value="F:metal ion binding"/>
    <property type="evidence" value="ECO:0007669"/>
    <property type="project" value="UniProtKB-UniRule"/>
</dbReference>
<evidence type="ECO:0000256" key="10">
    <source>
        <dbReference type="ARBA" id="ARBA00023128"/>
    </source>
</evidence>
<keyword evidence="5 13" id="KW-0349">Heme</keyword>
<dbReference type="Gene3D" id="1.25.40.40">
    <property type="entry name" value="Cytochrome c oxidase, subunit Va/VI"/>
    <property type="match status" value="1"/>
</dbReference>
<protein>
    <recommendedName>
        <fullName evidence="4 13">Cytochrome c oxidase subunit 5A, mitochondrial</fullName>
    </recommendedName>
    <alternativeName>
        <fullName evidence="12 13">Cytochrome c oxidase polypeptide Va</fullName>
    </alternativeName>
</protein>
<dbReference type="GO" id="GO:0005743">
    <property type="term" value="C:mitochondrial inner membrane"/>
    <property type="evidence" value="ECO:0007669"/>
    <property type="project" value="UniProtKB-SubCell"/>
</dbReference>
<evidence type="ECO:0000313" key="14">
    <source>
        <dbReference type="EnsemblMetazoa" id="XP_014246711.1"/>
    </source>
</evidence>
<evidence type="ECO:0000256" key="5">
    <source>
        <dbReference type="ARBA" id="ARBA00022617"/>
    </source>
</evidence>
<dbReference type="InterPro" id="IPR003204">
    <property type="entry name" value="Cyt_c_oxidase_su5A/6"/>
</dbReference>
<dbReference type="Pfam" id="PF02284">
    <property type="entry name" value="COX5A"/>
    <property type="match status" value="1"/>
</dbReference>
<dbReference type="Proteomes" id="UP000494040">
    <property type="component" value="Unassembled WGS sequence"/>
</dbReference>
<evidence type="ECO:0000256" key="1">
    <source>
        <dbReference type="ARBA" id="ARBA00004443"/>
    </source>
</evidence>
<sequence length="148" mass="17243">MSMFFSFASRAVRRFYQPPMTRTMANRFEVMDDLPDDEMETNFTAIFDKGDIDGWELRKALCDMHGFDMIPSPPLIKSALKACRRCNDYALAVRFLEAIRYKCADRVNIWPYLIQEIQPTLDELGIDPPEKLGYDKPELALKSVYEEN</sequence>
<comment type="pathway">
    <text evidence="2 13">Energy metabolism; oxidative phosphorylation.</text>
</comment>
<evidence type="ECO:0000256" key="3">
    <source>
        <dbReference type="ARBA" id="ARBA00007972"/>
    </source>
</evidence>
<name>A0A8I6RMP1_CIMLE</name>
<evidence type="ECO:0000256" key="13">
    <source>
        <dbReference type="RuleBase" id="RU368103"/>
    </source>
</evidence>
<dbReference type="EnsemblMetazoa" id="XM_014391225.2">
    <property type="protein sequence ID" value="XP_014246711.1"/>
    <property type="gene ID" value="LOC106665059"/>
</dbReference>
<dbReference type="PANTHER" id="PTHR14200">
    <property type="entry name" value="CYTOCHROME C OXIDASE POLYPEPTIDE"/>
    <property type="match status" value="1"/>
</dbReference>
<evidence type="ECO:0000256" key="4">
    <source>
        <dbReference type="ARBA" id="ARBA00021968"/>
    </source>
</evidence>
<keyword evidence="6 13" id="KW-0479">Metal-binding</keyword>
<reference evidence="14" key="1">
    <citation type="submission" date="2022-01" db="UniProtKB">
        <authorList>
            <consortium name="EnsemblMetazoa"/>
        </authorList>
    </citation>
    <scope>IDENTIFICATION</scope>
</reference>
<keyword evidence="9 13" id="KW-0408">Iron</keyword>
<evidence type="ECO:0000256" key="9">
    <source>
        <dbReference type="ARBA" id="ARBA00023004"/>
    </source>
</evidence>
<dbReference type="OrthoDB" id="5778907at2759"/>
<dbReference type="UniPathway" id="UPA00705"/>
<comment type="similarity">
    <text evidence="3 13">Belongs to the cytochrome c oxidase subunit 5A family.</text>
</comment>
<evidence type="ECO:0000256" key="2">
    <source>
        <dbReference type="ARBA" id="ARBA00004673"/>
    </source>
</evidence>
<evidence type="ECO:0000256" key="12">
    <source>
        <dbReference type="ARBA" id="ARBA00031049"/>
    </source>
</evidence>
<proteinExistence type="inferred from homology"/>
<dbReference type="CDD" id="cd00923">
    <property type="entry name" value="Cyt_c_Oxidase_Va"/>
    <property type="match status" value="1"/>
</dbReference>
<dbReference type="PANTHER" id="PTHR14200:SF11">
    <property type="entry name" value="CYTOCHROME C OXIDASE SUBUNIT 5A, MITOCHONDRIAL"/>
    <property type="match status" value="1"/>
</dbReference>
<dbReference type="GO" id="GO:0045277">
    <property type="term" value="C:respiratory chain complex IV"/>
    <property type="evidence" value="ECO:0007669"/>
    <property type="project" value="UniProtKB-UniRule"/>
</dbReference>
<accession>A0A8I6RMP1</accession>
<comment type="subunit">
    <text evidence="13">Component of the cytochrome c oxidase (complex IV, CIV), a multisubunit enzyme composed of a catalytic core of 3 subunits and several supernumerary subunits. The complex exists as a monomer or a dimer and forms supercomplexes (SCs) in the inner mitochondrial membrane with ubiquinol-cytochrome c oxidoreductase (cytochrome b-c1 complex, complex III, CIII).</text>
</comment>
<keyword evidence="10 13" id="KW-0496">Mitochondrion</keyword>
<dbReference type="GO" id="GO:0006123">
    <property type="term" value="P:mitochondrial electron transport, cytochrome c to oxygen"/>
    <property type="evidence" value="ECO:0007669"/>
    <property type="project" value="UniProtKB-UniRule"/>
</dbReference>
<evidence type="ECO:0000256" key="11">
    <source>
        <dbReference type="ARBA" id="ARBA00023136"/>
    </source>
</evidence>
<dbReference type="SUPFAM" id="SSF48479">
    <property type="entry name" value="Cytochrome c oxidase subunit E"/>
    <property type="match status" value="1"/>
</dbReference>
<keyword evidence="8 13" id="KW-0809">Transit peptide</keyword>
<comment type="function">
    <text evidence="13">Component of the cytochrome c oxidase, the last enzyme in the mitochondrial electron transport chain which drives oxidative phosphorylation. The respiratory chain contains 3 multisubunit complexes succinate dehydrogenase (complex II, CII), ubiquinol-cytochrome c oxidoreductase (cytochrome b-c1 complex, complex III, CIII) and cytochrome c oxidase (complex IV, CIV), that cooperate to transfer electrons derived from NADH and succinate to molecular oxygen, creating an electrochemical gradient over the inner membrane that drives transmembrane transport and the ATP synthase. Cytochrome c oxidase is the component of the respiratory chain that catalyzes the reduction of oxygen to water. Electrons originating from reduced cytochrome c in the intermembrane space (IMS) are transferred via the dinuclear copper A center (CU(A)) of subunit 2 and heme A of subunit 1 to the active site in subunit 1, a binuclear center (BNC) formed by heme A3 and copper B (CU(B)). The BNC reduces molecular oxygen to 2 water molecules using 4 electrons from cytochrome c in the IMS and 4 protons from the mitochondrial matrix.</text>
</comment>
<keyword evidence="11 13" id="KW-0472">Membrane</keyword>
<dbReference type="InterPro" id="IPR036545">
    <property type="entry name" value="Cyt_c_oxidase_su5A/6_sf"/>
</dbReference>
<comment type="subcellular location">
    <subcellularLocation>
        <location evidence="1 13">Mitochondrion inner membrane</location>
        <topology evidence="1 13">Peripheral membrane protein</topology>
        <orientation evidence="1 13">Matrix side</orientation>
    </subcellularLocation>
</comment>
<evidence type="ECO:0000256" key="6">
    <source>
        <dbReference type="ARBA" id="ARBA00022723"/>
    </source>
</evidence>
<dbReference type="KEGG" id="clec:106665059"/>